<name>A0AAE4RDI3_MYCIT</name>
<accession>A0AAE4RDI3</accession>
<gene>
    <name evidence="1" type="ORF">R4F53_02550</name>
</gene>
<comment type="caution">
    <text evidence="1">The sequence shown here is derived from an EMBL/GenBank/DDBJ whole genome shotgun (WGS) entry which is preliminary data.</text>
</comment>
<dbReference type="AlphaFoldDB" id="A0AAE4RDI3"/>
<dbReference type="Proteomes" id="UP001187143">
    <property type="component" value="Unassembled WGS sequence"/>
</dbReference>
<evidence type="ECO:0000313" key="1">
    <source>
        <dbReference type="EMBL" id="MDV7011182.1"/>
    </source>
</evidence>
<protein>
    <recommendedName>
        <fullName evidence="3">Cyclase</fullName>
    </recommendedName>
</protein>
<sequence>MAGLMLVIQQVASVEQWSAVFRDPALDAVRRDHGLVVTGTYVDAADARTVIVVMDMHDLDKAREFATSRELATAREKAGAIGAPEGVWYGQRQIP</sequence>
<dbReference type="EMBL" id="JAWLLD010000002">
    <property type="protein sequence ID" value="MDV7011182.1"/>
    <property type="molecule type" value="Genomic_DNA"/>
</dbReference>
<organism evidence="1 2">
    <name type="scientific">Mycobacterium intracellulare</name>
    <dbReference type="NCBI Taxonomy" id="1767"/>
    <lineage>
        <taxon>Bacteria</taxon>
        <taxon>Bacillati</taxon>
        <taxon>Actinomycetota</taxon>
        <taxon>Actinomycetes</taxon>
        <taxon>Mycobacteriales</taxon>
        <taxon>Mycobacteriaceae</taxon>
        <taxon>Mycobacterium</taxon>
        <taxon>Mycobacterium avium complex (MAC)</taxon>
    </lineage>
</organism>
<evidence type="ECO:0008006" key="3">
    <source>
        <dbReference type="Google" id="ProtNLM"/>
    </source>
</evidence>
<reference evidence="1" key="1">
    <citation type="submission" date="2023-10" db="EMBL/GenBank/DDBJ databases">
        <title>Characterization and genome sequence of Mycobacterium intracellulare ABSURDO, a novel pathogenic isolate with three colony morphotypes that vary in growth and acid-fastness.</title>
        <authorList>
            <person name="Jude B.A."/>
            <person name="Robinson R.T."/>
        </authorList>
    </citation>
    <scope>NUCLEOTIDE SEQUENCE</scope>
    <source>
        <strain evidence="1">ABSURDO Component B</strain>
    </source>
</reference>
<evidence type="ECO:0000313" key="2">
    <source>
        <dbReference type="Proteomes" id="UP001187143"/>
    </source>
</evidence>
<dbReference type="RefSeq" id="WP_225324103.1">
    <property type="nucleotide sequence ID" value="NZ_JAEKMV010000005.1"/>
</dbReference>
<proteinExistence type="predicted"/>